<sequence>MQCICNQADIFLFINVLKNAGNFCVRTASNYIGWASCA</sequence>
<keyword evidence="2" id="KW-1185">Reference proteome</keyword>
<organism evidence="1 2">
    <name type="scientific">Trichinella zimbabwensis</name>
    <dbReference type="NCBI Taxonomy" id="268475"/>
    <lineage>
        <taxon>Eukaryota</taxon>
        <taxon>Metazoa</taxon>
        <taxon>Ecdysozoa</taxon>
        <taxon>Nematoda</taxon>
        <taxon>Enoplea</taxon>
        <taxon>Dorylaimia</taxon>
        <taxon>Trichinellida</taxon>
        <taxon>Trichinellidae</taxon>
        <taxon>Trichinella</taxon>
    </lineage>
</organism>
<name>A0A0V1DNZ2_9BILA</name>
<dbReference type="AlphaFoldDB" id="A0A0V1DNZ2"/>
<evidence type="ECO:0000313" key="1">
    <source>
        <dbReference type="EMBL" id="KRY63131.1"/>
    </source>
</evidence>
<dbReference type="Proteomes" id="UP000055024">
    <property type="component" value="Unassembled WGS sequence"/>
</dbReference>
<comment type="caution">
    <text evidence="1">The sequence shown here is derived from an EMBL/GenBank/DDBJ whole genome shotgun (WGS) entry which is preliminary data.</text>
</comment>
<proteinExistence type="predicted"/>
<gene>
    <name evidence="1" type="ORF">T11_13156</name>
</gene>
<accession>A0A0V1DNZ2</accession>
<reference evidence="1 2" key="1">
    <citation type="submission" date="2015-01" db="EMBL/GenBank/DDBJ databases">
        <title>Evolution of Trichinella species and genotypes.</title>
        <authorList>
            <person name="Korhonen P.K."/>
            <person name="Edoardo P."/>
            <person name="Giuseppe L.R."/>
            <person name="Gasser R.B."/>
        </authorList>
    </citation>
    <scope>NUCLEOTIDE SEQUENCE [LARGE SCALE GENOMIC DNA]</scope>
    <source>
        <strain evidence="1">ISS1029</strain>
    </source>
</reference>
<protein>
    <submittedName>
        <fullName evidence="1">Uncharacterized protein</fullName>
    </submittedName>
</protein>
<dbReference type="EMBL" id="JYDP01008934">
    <property type="protein sequence ID" value="KRY63131.1"/>
    <property type="molecule type" value="Genomic_DNA"/>
</dbReference>
<evidence type="ECO:0000313" key="2">
    <source>
        <dbReference type="Proteomes" id="UP000055024"/>
    </source>
</evidence>